<feature type="signal peptide" evidence="1">
    <location>
        <begin position="1"/>
        <end position="20"/>
    </location>
</feature>
<reference evidence="2 3" key="1">
    <citation type="submission" date="2022-07" db="EMBL/GenBank/DDBJ databases">
        <title>Mucilaginibacter sp. JC4.</title>
        <authorList>
            <person name="Le V."/>
            <person name="Ko S.-R."/>
            <person name="Ahn C.-Y."/>
            <person name="Oh H.-M."/>
        </authorList>
    </citation>
    <scope>NUCLEOTIDE SEQUENCE [LARGE SCALE GENOMIC DNA]</scope>
    <source>
        <strain evidence="2 3">JC4</strain>
    </source>
</reference>
<proteinExistence type="predicted"/>
<name>A0ABT1T2G1_9SPHI</name>
<dbReference type="InterPro" id="IPR011990">
    <property type="entry name" value="TPR-like_helical_dom_sf"/>
</dbReference>
<keyword evidence="1" id="KW-0732">Signal</keyword>
<feature type="chain" id="PRO_5045366831" description="Tetratricopeptide repeat protein" evidence="1">
    <location>
        <begin position="21"/>
        <end position="284"/>
    </location>
</feature>
<evidence type="ECO:0000313" key="2">
    <source>
        <dbReference type="EMBL" id="MCQ6958717.1"/>
    </source>
</evidence>
<organism evidence="2 3">
    <name type="scientific">Mucilaginibacter aquariorum</name>
    <dbReference type="NCBI Taxonomy" id="2967225"/>
    <lineage>
        <taxon>Bacteria</taxon>
        <taxon>Pseudomonadati</taxon>
        <taxon>Bacteroidota</taxon>
        <taxon>Sphingobacteriia</taxon>
        <taxon>Sphingobacteriales</taxon>
        <taxon>Sphingobacteriaceae</taxon>
        <taxon>Mucilaginibacter</taxon>
    </lineage>
</organism>
<dbReference type="Gene3D" id="1.25.40.10">
    <property type="entry name" value="Tetratricopeptide repeat domain"/>
    <property type="match status" value="1"/>
</dbReference>
<evidence type="ECO:0000256" key="1">
    <source>
        <dbReference type="SAM" id="SignalP"/>
    </source>
</evidence>
<comment type="caution">
    <text evidence="2">The sequence shown here is derived from an EMBL/GenBank/DDBJ whole genome shotgun (WGS) entry which is preliminary data.</text>
</comment>
<dbReference type="Proteomes" id="UP001204376">
    <property type="component" value="Unassembled WGS sequence"/>
</dbReference>
<dbReference type="RefSeq" id="WP_256538914.1">
    <property type="nucleotide sequence ID" value="NZ_JANHOH010000002.1"/>
</dbReference>
<gene>
    <name evidence="2" type="ORF">NPE20_12145</name>
</gene>
<sequence length="284" mass="32847">MLKRGIFICCLLLCNFRIFALDQISADSLRTILQQNHSPAQHKRLILTIRYYFRARIGKDLASSKRQLANLLVSFPPMNGTAVRGFVETMYLMEQKNYNGAESVLIPTIRQASAADDHCLLYACFTHLGFIQTMRGKIADAVNSFRLSRREAIQLNDAYLQVLVDINISDIYYRNHMHTQSLHFLNEATHLLVQHQIDEPRFKMMIYANKTENFFTMGVVDSLALYSRRLAAQRFPNDRLYTYQQRSSYEVQLLLGQNKLVLSRSKSFGKIAYFNSTYQTSGTR</sequence>
<evidence type="ECO:0008006" key="4">
    <source>
        <dbReference type="Google" id="ProtNLM"/>
    </source>
</evidence>
<dbReference type="EMBL" id="JANHOH010000002">
    <property type="protein sequence ID" value="MCQ6958717.1"/>
    <property type="molecule type" value="Genomic_DNA"/>
</dbReference>
<accession>A0ABT1T2G1</accession>
<keyword evidence="3" id="KW-1185">Reference proteome</keyword>
<protein>
    <recommendedName>
        <fullName evidence="4">Tetratricopeptide repeat protein</fullName>
    </recommendedName>
</protein>
<evidence type="ECO:0000313" key="3">
    <source>
        <dbReference type="Proteomes" id="UP001204376"/>
    </source>
</evidence>